<evidence type="ECO:0000256" key="1">
    <source>
        <dbReference type="ARBA" id="ARBA00022614"/>
    </source>
</evidence>
<feature type="domain" description="Fibronectin type-III" evidence="6">
    <location>
        <begin position="571"/>
        <end position="671"/>
    </location>
</feature>
<dbReference type="Proteomes" id="UP000005447">
    <property type="component" value="Unassembled WGS sequence"/>
</dbReference>
<dbReference type="InterPro" id="IPR032675">
    <property type="entry name" value="LRR_dom_sf"/>
</dbReference>
<evidence type="ECO:0000259" key="6">
    <source>
        <dbReference type="PROSITE" id="PS50853"/>
    </source>
</evidence>
<dbReference type="SUPFAM" id="SSF49265">
    <property type="entry name" value="Fibronectin type III"/>
    <property type="match status" value="1"/>
</dbReference>
<dbReference type="CDD" id="cd00063">
    <property type="entry name" value="FN3"/>
    <property type="match status" value="1"/>
</dbReference>
<keyword evidence="5" id="KW-0732">Signal</keyword>
<dbReference type="VEuPathDB" id="HostDB:ENSCPOG00000006778"/>
<reference evidence="8" key="1">
    <citation type="journal article" date="2011" name="Nature">
        <title>A high-resolution map of human evolutionary constraint using 29 mammals.</title>
        <authorList>
            <person name="Lindblad-Toh K."/>
            <person name="Garber M."/>
            <person name="Zuk O."/>
            <person name="Lin M.F."/>
            <person name="Parker B.J."/>
            <person name="Washietl S."/>
            <person name="Kheradpour P."/>
            <person name="Ernst J."/>
            <person name="Jordan G."/>
            <person name="Mauceli E."/>
            <person name="Ward L.D."/>
            <person name="Lowe C.B."/>
            <person name="Holloway A.K."/>
            <person name="Clamp M."/>
            <person name="Gnerre S."/>
            <person name="Alfoldi J."/>
            <person name="Beal K."/>
            <person name="Chang J."/>
            <person name="Clawson H."/>
            <person name="Cuff J."/>
            <person name="Di Palma F."/>
            <person name="Fitzgerald S."/>
            <person name="Flicek P."/>
            <person name="Guttman M."/>
            <person name="Hubisz M.J."/>
            <person name="Jaffe D.B."/>
            <person name="Jungreis I."/>
            <person name="Kent W.J."/>
            <person name="Kostka D."/>
            <person name="Lara M."/>
            <person name="Martins A.L."/>
            <person name="Massingham T."/>
            <person name="Moltke I."/>
            <person name="Raney B.J."/>
            <person name="Rasmussen M.D."/>
            <person name="Robinson J."/>
            <person name="Stark A."/>
            <person name="Vilella A.J."/>
            <person name="Wen J."/>
            <person name="Xie X."/>
            <person name="Zody M.C."/>
            <person name="Baldwin J."/>
            <person name="Bloom T."/>
            <person name="Chin C.W."/>
            <person name="Heiman D."/>
            <person name="Nicol R."/>
            <person name="Nusbaum C."/>
            <person name="Young S."/>
            <person name="Wilkinson J."/>
            <person name="Worley K.C."/>
            <person name="Kovar C.L."/>
            <person name="Muzny D.M."/>
            <person name="Gibbs R.A."/>
            <person name="Cree A."/>
            <person name="Dihn H.H."/>
            <person name="Fowler G."/>
            <person name="Jhangiani S."/>
            <person name="Joshi V."/>
            <person name="Lee S."/>
            <person name="Lewis L.R."/>
            <person name="Nazareth L.V."/>
            <person name="Okwuonu G."/>
            <person name="Santibanez J."/>
            <person name="Warren W.C."/>
            <person name="Mardis E.R."/>
            <person name="Weinstock G.M."/>
            <person name="Wilson R.K."/>
            <person name="Delehaunty K."/>
            <person name="Dooling D."/>
            <person name="Fronik C."/>
            <person name="Fulton L."/>
            <person name="Fulton B."/>
            <person name="Graves T."/>
            <person name="Minx P."/>
            <person name="Sodergren E."/>
            <person name="Birney E."/>
            <person name="Margulies E.H."/>
            <person name="Herrero J."/>
            <person name="Green E.D."/>
            <person name="Haussler D."/>
            <person name="Siepel A."/>
            <person name="Goldman N."/>
            <person name="Pollard K.S."/>
            <person name="Pedersen J.S."/>
            <person name="Lander E.S."/>
            <person name="Kellis M."/>
        </authorList>
    </citation>
    <scope>NUCLEOTIDE SEQUENCE [LARGE SCALE GENOMIC DNA]</scope>
    <source>
        <strain evidence="8">2N</strain>
    </source>
</reference>
<dbReference type="InterPro" id="IPR001611">
    <property type="entry name" value="Leu-rich_rpt"/>
</dbReference>
<protein>
    <submittedName>
        <fullName evidence="7">Leucine rich repeat neuronal 4</fullName>
    </submittedName>
</protein>
<dbReference type="PROSITE" id="PS50853">
    <property type="entry name" value="FN3"/>
    <property type="match status" value="1"/>
</dbReference>
<accession>H0V8J9</accession>
<dbReference type="InterPro" id="IPR003961">
    <property type="entry name" value="FN3_dom"/>
</dbReference>
<keyword evidence="2" id="KW-0677">Repeat</keyword>
<dbReference type="InterPro" id="IPR013783">
    <property type="entry name" value="Ig-like_fold"/>
</dbReference>
<keyword evidence="4" id="KW-0472">Membrane</keyword>
<dbReference type="Bgee" id="ENSCPOG00000006778">
    <property type="expression patterns" value="Expressed in testis and 2 other cell types or tissues"/>
</dbReference>
<dbReference type="GeneID" id="100733256"/>
<dbReference type="SMART" id="SM00369">
    <property type="entry name" value="LRR_TYP"/>
    <property type="match status" value="7"/>
</dbReference>
<dbReference type="PANTHER" id="PTHR24366:SF13">
    <property type="entry name" value="LEUCINE-RICH REPEAT NEURONAL PROTEIN 4"/>
    <property type="match status" value="1"/>
</dbReference>
<dbReference type="Pfam" id="PF13855">
    <property type="entry name" value="LRR_8"/>
    <property type="match status" value="2"/>
</dbReference>
<dbReference type="GO" id="GO:0008542">
    <property type="term" value="P:visual learning"/>
    <property type="evidence" value="ECO:0007669"/>
    <property type="project" value="Ensembl"/>
</dbReference>
<reference evidence="7" key="3">
    <citation type="submission" date="2025-09" db="UniProtKB">
        <authorList>
            <consortium name="Ensembl"/>
        </authorList>
    </citation>
    <scope>IDENTIFICATION</scope>
    <source>
        <strain evidence="7">2N</strain>
    </source>
</reference>
<feature type="region of interest" description="Disordered" evidence="3">
    <location>
        <begin position="470"/>
        <end position="509"/>
    </location>
</feature>
<evidence type="ECO:0000256" key="2">
    <source>
        <dbReference type="ARBA" id="ARBA00022737"/>
    </source>
</evidence>
<evidence type="ECO:0000256" key="4">
    <source>
        <dbReference type="SAM" id="Phobius"/>
    </source>
</evidence>
<dbReference type="AlphaFoldDB" id="H0V8J9"/>
<dbReference type="CTD" id="164312"/>
<evidence type="ECO:0000256" key="3">
    <source>
        <dbReference type="SAM" id="MobiDB-lite"/>
    </source>
</evidence>
<reference evidence="7" key="2">
    <citation type="submission" date="2025-08" db="UniProtKB">
        <authorList>
            <consortium name="Ensembl"/>
        </authorList>
    </citation>
    <scope>IDENTIFICATION</scope>
    <source>
        <strain evidence="7">2N</strain>
    </source>
</reference>
<dbReference type="STRING" id="10141.ENSCPOP00000006109"/>
<dbReference type="EMBL" id="AAKN02012788">
    <property type="status" value="NOT_ANNOTATED_CDS"/>
    <property type="molecule type" value="Genomic_DNA"/>
</dbReference>
<dbReference type="FunCoup" id="H0V8J9">
    <property type="interactions" value="454"/>
</dbReference>
<feature type="compositionally biased region" description="Polar residues" evidence="3">
    <location>
        <begin position="479"/>
        <end position="506"/>
    </location>
</feature>
<organism evidence="7 8">
    <name type="scientific">Cavia porcellus</name>
    <name type="common">Guinea pig</name>
    <dbReference type="NCBI Taxonomy" id="10141"/>
    <lineage>
        <taxon>Eukaryota</taxon>
        <taxon>Metazoa</taxon>
        <taxon>Chordata</taxon>
        <taxon>Craniata</taxon>
        <taxon>Vertebrata</taxon>
        <taxon>Euteleostomi</taxon>
        <taxon>Mammalia</taxon>
        <taxon>Eutheria</taxon>
        <taxon>Euarchontoglires</taxon>
        <taxon>Glires</taxon>
        <taxon>Rodentia</taxon>
        <taxon>Hystricomorpha</taxon>
        <taxon>Caviidae</taxon>
        <taxon>Cavia</taxon>
    </lineage>
</organism>
<feature type="region of interest" description="Disordered" evidence="3">
    <location>
        <begin position="404"/>
        <end position="451"/>
    </location>
</feature>
<dbReference type="OrthoDB" id="676979at2759"/>
<dbReference type="OMA" id="LTQQGPW"/>
<keyword evidence="1" id="KW-0433">Leucine-rich repeat</keyword>
<dbReference type="PANTHER" id="PTHR24366">
    <property type="entry name" value="IG(IMMUNOGLOBULIN) AND LRR(LEUCINE RICH REPEAT) DOMAINS"/>
    <property type="match status" value="1"/>
</dbReference>
<dbReference type="GO" id="GO:0007616">
    <property type="term" value="P:long-term memory"/>
    <property type="evidence" value="ECO:0007669"/>
    <property type="project" value="Ensembl"/>
</dbReference>
<gene>
    <name evidence="7" type="primary">LRRN4</name>
</gene>
<dbReference type="SUPFAM" id="SSF52058">
    <property type="entry name" value="L domain-like"/>
    <property type="match status" value="1"/>
</dbReference>
<dbReference type="Gene3D" id="3.80.10.10">
    <property type="entry name" value="Ribonuclease Inhibitor"/>
    <property type="match status" value="2"/>
</dbReference>
<evidence type="ECO:0000313" key="7">
    <source>
        <dbReference type="Ensembl" id="ENSCPOP00000006109.3"/>
    </source>
</evidence>
<name>H0V8J9_CAVPO</name>
<feature type="region of interest" description="Disordered" evidence="3">
    <location>
        <begin position="742"/>
        <end position="764"/>
    </location>
</feature>
<dbReference type="KEGG" id="cpoc:100733256"/>
<keyword evidence="4" id="KW-1133">Transmembrane helix</keyword>
<dbReference type="PROSITE" id="PS51450">
    <property type="entry name" value="LRR"/>
    <property type="match status" value="1"/>
</dbReference>
<dbReference type="eggNOG" id="KOG0619">
    <property type="taxonomic scope" value="Eukaryota"/>
</dbReference>
<dbReference type="Gene3D" id="2.60.40.10">
    <property type="entry name" value="Immunoglobulins"/>
    <property type="match status" value="1"/>
</dbReference>
<feature type="signal peptide" evidence="5">
    <location>
        <begin position="1"/>
        <end position="18"/>
    </location>
</feature>
<keyword evidence="4" id="KW-0812">Transmembrane</keyword>
<evidence type="ECO:0000313" key="8">
    <source>
        <dbReference type="Proteomes" id="UP000005447"/>
    </source>
</evidence>
<dbReference type="GeneTree" id="ENSGT00940000161448"/>
<keyword evidence="8" id="KW-1185">Reference proteome</keyword>
<feature type="transmembrane region" description="Helical" evidence="4">
    <location>
        <begin position="674"/>
        <end position="698"/>
    </location>
</feature>
<dbReference type="InParanoid" id="H0V8J9"/>
<feature type="compositionally biased region" description="Polar residues" evidence="3">
    <location>
        <begin position="405"/>
        <end position="427"/>
    </location>
</feature>
<dbReference type="Pfam" id="PF00041">
    <property type="entry name" value="fn3"/>
    <property type="match status" value="1"/>
</dbReference>
<dbReference type="HOGENOM" id="CLU_022697_0_0_1"/>
<proteinExistence type="predicted"/>
<dbReference type="GO" id="GO:0005886">
    <property type="term" value="C:plasma membrane"/>
    <property type="evidence" value="ECO:0007669"/>
    <property type="project" value="Ensembl"/>
</dbReference>
<dbReference type="InterPro" id="IPR036116">
    <property type="entry name" value="FN3_sf"/>
</dbReference>
<dbReference type="SMART" id="SM00060">
    <property type="entry name" value="FN3"/>
    <property type="match status" value="1"/>
</dbReference>
<dbReference type="Ensembl" id="ENSCPOT00000006847.3">
    <property type="protein sequence ID" value="ENSCPOP00000006109.3"/>
    <property type="gene ID" value="ENSCPOG00000006778.4"/>
</dbReference>
<feature type="chain" id="PRO_5011631345" evidence="5">
    <location>
        <begin position="19"/>
        <end position="772"/>
    </location>
</feature>
<sequence length="772" mass="82878">MRWTLYLLLLTVTCRASAEPLQESVLFSRFTPHSSGGDNATTSPCEGLPAAGATAWTLANRSLEHLPRCLPRALHNLDVSHNLLRALSAAELSLLPELQVLTVHHNRISTLCWGPGGPTGLHTLDLSYNQLDALPPCSGPSLLSLRVLDLAGNPLRALPPLAFVCFPALQRLNLSYTELGLGAQGGIAPGAFAGEAGEPLAKLNILDLSGTHLQQIEPGWMRSLPNLTHLYLRRMPRLRTLEGDVFKMTPNLHQLSCQDSPVLTSIHTPIFQDTPALQILLLHNCNLSSFPPWTRNSSQVLSVTLFGNPLTCSCELSWLLLDETLLHRAADTMCTPAAGSRGPFSAPLPLSQLPGVCGSHPSTTLPASTLLSFAGSAYALSSPGPSAQPARRQPSITKAAFHTEPSPTQASWTHHGTSERTVPSSARPTAVGHSPTSAPPETASRTGHQGEHAISLVPKPQVSATTPSLATKHFHPIPTSGSTMSRTQPDQRTPATPQASHLSTSDHGIPVILLDDSEEEGTEEGTKEVVSTPYQSIPCDYDSCRHLQTPCAELQRRSQCACPGLTREDTVPDPPRLQRLSEVTDTSVLVHWCAPYSIVHTYQIQYSVEGEVGNQSVVGDIYATAREHPLYGLSPGTTYRVCVVAANTAGLSQLQTMGWKRPCTTVTTKPSLKAILVTLGTACGLLLISTVVLSMCLCRRGLKLCSHKHDEYLVAFKNPYLTPLENPGEDSRQSKVTGLCPDARQVPGPLPSTAHAQEDSASDGLLKLQTFT</sequence>
<evidence type="ECO:0000256" key="5">
    <source>
        <dbReference type="SAM" id="SignalP"/>
    </source>
</evidence>
<dbReference type="InterPro" id="IPR003591">
    <property type="entry name" value="Leu-rich_rpt_typical-subtyp"/>
</dbReference>